<dbReference type="Proteomes" id="UP000229502">
    <property type="component" value="Unassembled WGS sequence"/>
</dbReference>
<dbReference type="GO" id="GO:0043043">
    <property type="term" value="P:peptide biosynthetic process"/>
    <property type="evidence" value="ECO:0007669"/>
    <property type="project" value="InterPro"/>
</dbReference>
<dbReference type="InterPro" id="IPR001059">
    <property type="entry name" value="Transl_elong_P/YeiP_cen"/>
</dbReference>
<keyword evidence="4 7" id="KW-0963">Cytoplasm</keyword>
<evidence type="ECO:0000313" key="12">
    <source>
        <dbReference type="EMBL" id="PIU35229.1"/>
    </source>
</evidence>
<dbReference type="Gene3D" id="2.40.50.140">
    <property type="entry name" value="Nucleic acid-binding proteins"/>
    <property type="match status" value="2"/>
</dbReference>
<dbReference type="Pfam" id="PF01132">
    <property type="entry name" value="EFP"/>
    <property type="match status" value="1"/>
</dbReference>
<evidence type="ECO:0000256" key="7">
    <source>
        <dbReference type="HAMAP-Rule" id="MF_00141"/>
    </source>
</evidence>
<dbReference type="Pfam" id="PF09285">
    <property type="entry name" value="Elong-fact-P_C"/>
    <property type="match status" value="1"/>
</dbReference>
<comment type="similarity">
    <text evidence="3 7 9">Belongs to the elongation factor P family.</text>
</comment>
<dbReference type="InterPro" id="IPR012340">
    <property type="entry name" value="NA-bd_OB-fold"/>
</dbReference>
<dbReference type="InterPro" id="IPR020599">
    <property type="entry name" value="Transl_elong_fac_P/YeiP"/>
</dbReference>
<dbReference type="InterPro" id="IPR008991">
    <property type="entry name" value="Translation_prot_SH3-like_sf"/>
</dbReference>
<protein>
    <recommendedName>
        <fullName evidence="7 8">Elongation factor P</fullName>
        <shortName evidence="7">EF-P</shortName>
    </recommendedName>
</protein>
<comment type="caution">
    <text evidence="12">The sequence shown here is derived from an EMBL/GenBank/DDBJ whole genome shotgun (WGS) entry which is preliminary data.</text>
</comment>
<comment type="function">
    <text evidence="7">Involved in peptide bond synthesis. Stimulates efficient translation and peptide-bond synthesis on native or reconstituted 70S ribosomes in vitro. Probably functions indirectly by altering the affinity of the ribosome for aminoacyl-tRNA, thus increasing their reactivity as acceptors for peptidyl transferase.</text>
</comment>
<comment type="subcellular location">
    <subcellularLocation>
        <location evidence="1 7">Cytoplasm</location>
    </subcellularLocation>
</comment>
<feature type="domain" description="Translation elongation factor P/YeiP central" evidence="11">
    <location>
        <begin position="68"/>
        <end position="122"/>
    </location>
</feature>
<dbReference type="PROSITE" id="PS01275">
    <property type="entry name" value="EFP"/>
    <property type="match status" value="1"/>
</dbReference>
<dbReference type="SUPFAM" id="SSF50104">
    <property type="entry name" value="Translation proteins SH3-like domain"/>
    <property type="match status" value="1"/>
</dbReference>
<reference evidence="13" key="1">
    <citation type="submission" date="2017-09" db="EMBL/GenBank/DDBJ databases">
        <title>Depth-based differentiation of microbial function through sediment-hosted aquifers and enrichment of novel symbionts in the deep terrestrial subsurface.</title>
        <authorList>
            <person name="Probst A.J."/>
            <person name="Ladd B."/>
            <person name="Jarett J.K."/>
            <person name="Geller-Mcgrath D.E."/>
            <person name="Sieber C.M.K."/>
            <person name="Emerson J.B."/>
            <person name="Anantharaman K."/>
            <person name="Thomas B.C."/>
            <person name="Malmstrom R."/>
            <person name="Stieglmeier M."/>
            <person name="Klingl A."/>
            <person name="Woyke T."/>
            <person name="Ryan C.M."/>
            <person name="Banfield J.F."/>
        </authorList>
    </citation>
    <scope>NUCLEOTIDE SEQUENCE [LARGE SCALE GENOMIC DNA]</scope>
</reference>
<keyword evidence="6 7" id="KW-0648">Protein biosynthesis</keyword>
<keyword evidence="5 7" id="KW-0251">Elongation factor</keyword>
<evidence type="ECO:0000259" key="10">
    <source>
        <dbReference type="SMART" id="SM00841"/>
    </source>
</evidence>
<dbReference type="GO" id="GO:0003746">
    <property type="term" value="F:translation elongation factor activity"/>
    <property type="evidence" value="ECO:0007669"/>
    <property type="project" value="UniProtKB-UniRule"/>
</dbReference>
<dbReference type="InterPro" id="IPR013185">
    <property type="entry name" value="Transl_elong_KOW-like"/>
</dbReference>
<dbReference type="PANTHER" id="PTHR30053">
    <property type="entry name" value="ELONGATION FACTOR P"/>
    <property type="match status" value="1"/>
</dbReference>
<dbReference type="FunFam" id="2.40.50.140:FF:000004">
    <property type="entry name" value="Elongation factor P"/>
    <property type="match status" value="1"/>
</dbReference>
<evidence type="ECO:0000256" key="3">
    <source>
        <dbReference type="ARBA" id="ARBA00009479"/>
    </source>
</evidence>
<dbReference type="UniPathway" id="UPA00345"/>
<dbReference type="PANTHER" id="PTHR30053:SF12">
    <property type="entry name" value="ELONGATION FACTOR P (EF-P) FAMILY PROTEIN"/>
    <property type="match status" value="1"/>
</dbReference>
<dbReference type="GO" id="GO:0005829">
    <property type="term" value="C:cytosol"/>
    <property type="evidence" value="ECO:0007669"/>
    <property type="project" value="UniProtKB-ARBA"/>
</dbReference>
<evidence type="ECO:0000256" key="2">
    <source>
        <dbReference type="ARBA" id="ARBA00004815"/>
    </source>
</evidence>
<dbReference type="Pfam" id="PF08207">
    <property type="entry name" value="EFP_N"/>
    <property type="match status" value="1"/>
</dbReference>
<dbReference type="Gene3D" id="2.30.30.30">
    <property type="match status" value="1"/>
</dbReference>
<dbReference type="InterPro" id="IPR014722">
    <property type="entry name" value="Rib_uL2_dom2"/>
</dbReference>
<evidence type="ECO:0000256" key="8">
    <source>
        <dbReference type="NCBIfam" id="TIGR00038"/>
    </source>
</evidence>
<dbReference type="FunFam" id="2.30.30.30:FF:000003">
    <property type="entry name" value="Elongation factor P"/>
    <property type="match status" value="1"/>
</dbReference>
<evidence type="ECO:0000313" key="13">
    <source>
        <dbReference type="Proteomes" id="UP000229502"/>
    </source>
</evidence>
<dbReference type="NCBIfam" id="NF001810">
    <property type="entry name" value="PRK00529.1"/>
    <property type="match status" value="1"/>
</dbReference>
<dbReference type="HAMAP" id="MF_00141">
    <property type="entry name" value="EF_P"/>
    <property type="match status" value="1"/>
</dbReference>
<comment type="pathway">
    <text evidence="2 7">Protein biosynthesis; polypeptide chain elongation.</text>
</comment>
<dbReference type="InterPro" id="IPR011768">
    <property type="entry name" value="Transl_elongation_fac_P"/>
</dbReference>
<evidence type="ECO:0000259" key="11">
    <source>
        <dbReference type="SMART" id="SM01185"/>
    </source>
</evidence>
<evidence type="ECO:0000256" key="5">
    <source>
        <dbReference type="ARBA" id="ARBA00022768"/>
    </source>
</evidence>
<dbReference type="CDD" id="cd05794">
    <property type="entry name" value="S1_EF-P_repeat_2"/>
    <property type="match status" value="1"/>
</dbReference>
<dbReference type="SMART" id="SM00841">
    <property type="entry name" value="Elong-fact-P_C"/>
    <property type="match status" value="1"/>
</dbReference>
<proteinExistence type="inferred from homology"/>
<dbReference type="SMART" id="SM01185">
    <property type="entry name" value="EFP"/>
    <property type="match status" value="1"/>
</dbReference>
<evidence type="ECO:0000256" key="9">
    <source>
        <dbReference type="RuleBase" id="RU004389"/>
    </source>
</evidence>
<sequence>MTILTSDLKKGLCIMFRDAPHIVVDKTFVSPGKGSAFYRTKLKNIKTGNVLEFTFKSGEKLEEAPVEVQELQYLYQDKDTLSFMNPRTYEQFSLLKDMAGGLLSLMKEGEGYQVYVLDQKAIAIRPPLKVFLKVTHAEAGARGNTVTGATKEVELETGHKVLVPLFIKEGDTVSVNVESGQYVERVQV</sequence>
<evidence type="ECO:0000256" key="6">
    <source>
        <dbReference type="ARBA" id="ARBA00022917"/>
    </source>
</evidence>
<feature type="domain" description="Elongation factor P C-terminal" evidence="10">
    <location>
        <begin position="130"/>
        <end position="185"/>
    </location>
</feature>
<gene>
    <name evidence="7 12" type="primary">efp</name>
    <name evidence="12" type="ORF">COT03_01490</name>
</gene>
<dbReference type="InterPro" id="IPR015365">
    <property type="entry name" value="Elong-fact-P_C"/>
</dbReference>
<dbReference type="PIRSF" id="PIRSF005901">
    <property type="entry name" value="EF-P"/>
    <property type="match status" value="1"/>
</dbReference>
<dbReference type="NCBIfam" id="TIGR00038">
    <property type="entry name" value="efp"/>
    <property type="match status" value="1"/>
</dbReference>
<accession>A0A2M6YRD2</accession>
<dbReference type="EMBL" id="PEWZ01000076">
    <property type="protein sequence ID" value="PIU35229.1"/>
    <property type="molecule type" value="Genomic_DNA"/>
</dbReference>
<organism evidence="12 13">
    <name type="scientific">Candidatus Shapirobacteria bacterium CG07_land_8_20_14_0_80_39_18</name>
    <dbReference type="NCBI Taxonomy" id="1974882"/>
    <lineage>
        <taxon>Bacteria</taxon>
        <taxon>Candidatus Shapironibacteriota</taxon>
    </lineage>
</organism>
<name>A0A2M6YRD2_9BACT</name>
<dbReference type="SUPFAM" id="SSF50249">
    <property type="entry name" value="Nucleic acid-binding proteins"/>
    <property type="match status" value="2"/>
</dbReference>
<dbReference type="AlphaFoldDB" id="A0A2M6YRD2"/>
<evidence type="ECO:0000256" key="1">
    <source>
        <dbReference type="ARBA" id="ARBA00004496"/>
    </source>
</evidence>
<evidence type="ECO:0000256" key="4">
    <source>
        <dbReference type="ARBA" id="ARBA00022490"/>
    </source>
</evidence>
<dbReference type="InterPro" id="IPR013852">
    <property type="entry name" value="Transl_elong_P/YeiP_CS"/>
</dbReference>